<keyword evidence="3" id="KW-1185">Reference proteome</keyword>
<dbReference type="PANTHER" id="PTHR35127:SF1">
    <property type="entry name" value="GENOME ASSEMBLY, CHROMOSOME: A10"/>
    <property type="match status" value="1"/>
</dbReference>
<dbReference type="GeneID" id="109114478"/>
<evidence type="ECO:0000259" key="2">
    <source>
        <dbReference type="Pfam" id="PF25089"/>
    </source>
</evidence>
<dbReference type="InterPro" id="IPR056706">
    <property type="entry name" value="DUF7804"/>
</dbReference>
<proteinExistence type="predicted"/>
<evidence type="ECO:0000313" key="4">
    <source>
        <dbReference type="RefSeq" id="XP_019052692.1"/>
    </source>
</evidence>
<dbReference type="OMA" id="CACTHFC"/>
<protein>
    <submittedName>
        <fullName evidence="4">Uncharacterized protein LOC109114478</fullName>
    </submittedName>
</protein>
<feature type="region of interest" description="Disordered" evidence="1">
    <location>
        <begin position="61"/>
        <end position="90"/>
    </location>
</feature>
<feature type="domain" description="DUF7804" evidence="2">
    <location>
        <begin position="111"/>
        <end position="197"/>
    </location>
</feature>
<feature type="compositionally biased region" description="Basic and acidic residues" evidence="1">
    <location>
        <begin position="81"/>
        <end position="90"/>
    </location>
</feature>
<dbReference type="OrthoDB" id="2013011at2759"/>
<sequence length="270" mass="30245">MAMLGRLRLLCVGNNALLPSFSSANTKHQQHPVSNLGWSVNSSNLHYHYRPKQQIIPRVCLMPNPSNRGDDDSQQVEVGNETDRRPSRPHPEVYLNLGFCTEDTASAKDDIPSEMLDQWMRDSAQEIVRNIDQGPFLVHVFCSNKGRVLTTRLERVKAAADMWPLIKKRWANGGGESCSAPDGIILVKQLDDNNEEEDSGNTSTKTWGILIQGRGKDCTPACYILKTCRVLSSSSVGFCTHFCLVRAKCFGETAQVQLLKSWLLQHKHHC</sequence>
<dbReference type="AlphaFoldDB" id="A0A1U8Q248"/>
<dbReference type="Pfam" id="PF25089">
    <property type="entry name" value="DUF7804"/>
    <property type="match status" value="1"/>
</dbReference>
<name>A0A1U8Q248_NELNU</name>
<reference evidence="4" key="1">
    <citation type="submission" date="2025-08" db="UniProtKB">
        <authorList>
            <consortium name="RefSeq"/>
        </authorList>
    </citation>
    <scope>IDENTIFICATION</scope>
</reference>
<dbReference type="PANTHER" id="PTHR35127">
    <property type="entry name" value="OS03G0736900 PROTEIN"/>
    <property type="match status" value="1"/>
</dbReference>
<gene>
    <name evidence="4" type="primary">LOC109114478</name>
</gene>
<evidence type="ECO:0000313" key="3">
    <source>
        <dbReference type="Proteomes" id="UP000189703"/>
    </source>
</evidence>
<accession>A0A1U8Q248</accession>
<dbReference type="FunCoup" id="A0A1U8Q248">
    <property type="interactions" value="19"/>
</dbReference>
<organism evidence="3 4">
    <name type="scientific">Nelumbo nucifera</name>
    <name type="common">Sacred lotus</name>
    <dbReference type="NCBI Taxonomy" id="4432"/>
    <lineage>
        <taxon>Eukaryota</taxon>
        <taxon>Viridiplantae</taxon>
        <taxon>Streptophyta</taxon>
        <taxon>Embryophyta</taxon>
        <taxon>Tracheophyta</taxon>
        <taxon>Spermatophyta</taxon>
        <taxon>Magnoliopsida</taxon>
        <taxon>Proteales</taxon>
        <taxon>Nelumbonaceae</taxon>
        <taxon>Nelumbo</taxon>
    </lineage>
</organism>
<dbReference type="STRING" id="4432.A0A1U8Q248"/>
<dbReference type="Proteomes" id="UP000189703">
    <property type="component" value="Unplaced"/>
</dbReference>
<evidence type="ECO:0000256" key="1">
    <source>
        <dbReference type="SAM" id="MobiDB-lite"/>
    </source>
</evidence>
<dbReference type="KEGG" id="nnu:109114478"/>
<dbReference type="RefSeq" id="XP_019052692.1">
    <property type="nucleotide sequence ID" value="XM_019197147.1"/>
</dbReference>